<dbReference type="Pfam" id="PF05218">
    <property type="entry name" value="DUF713"/>
    <property type="match status" value="1"/>
</dbReference>
<dbReference type="Proteomes" id="UP000827892">
    <property type="component" value="Chromosome II"/>
</dbReference>
<sequence length="296" mass="35138">MKEKSHSEVRRRKTELYGPEDINVMNEESKNSKIKDPKDMMVMQKVSDMDGNNSKMDINTIDSRENQNELKIENSLTAVQFYEEINNLEIQSQCKISQMKLESAESLEKSDMEFREKLAKDEEESEKELRELDREIEEFERETKRMKEEQVLEIRKMNMAFFQCLLIQKKWEMDEKEFSKFLDSIREPISRLKTRYSLFEKVLKAQRRVKRDVLKRELTSLHGSTYHAYQSVYEGWENVKKLSERFPDRIFVFILLKTLRNVVSMDARSINPPESQNNRNGAPIPEISVPEASRSS</sequence>
<accession>A0AAE9DRM3</accession>
<feature type="region of interest" description="Disordered" evidence="2">
    <location>
        <begin position="269"/>
        <end position="296"/>
    </location>
</feature>
<keyword evidence="1" id="KW-0175">Coiled coil</keyword>
<evidence type="ECO:0000313" key="3">
    <source>
        <dbReference type="EMBL" id="ULU08691.1"/>
    </source>
</evidence>
<name>A0AAE9DRM3_CAEBR</name>
<feature type="region of interest" description="Disordered" evidence="2">
    <location>
        <begin position="1"/>
        <end position="39"/>
    </location>
</feature>
<dbReference type="EMBL" id="CP090892">
    <property type="protein sequence ID" value="ULU08691.1"/>
    <property type="molecule type" value="Genomic_DNA"/>
</dbReference>
<evidence type="ECO:0000256" key="2">
    <source>
        <dbReference type="SAM" id="MobiDB-lite"/>
    </source>
</evidence>
<protein>
    <submittedName>
        <fullName evidence="3">Uncharacterized protein</fullName>
    </submittedName>
</protein>
<proteinExistence type="predicted"/>
<dbReference type="AlphaFoldDB" id="A0AAE9DRM3"/>
<evidence type="ECO:0000256" key="1">
    <source>
        <dbReference type="SAM" id="Coils"/>
    </source>
</evidence>
<feature type="compositionally biased region" description="Basic and acidic residues" evidence="2">
    <location>
        <begin position="27"/>
        <end position="39"/>
    </location>
</feature>
<dbReference type="InterPro" id="IPR007883">
    <property type="entry name" value="DUF713"/>
</dbReference>
<reference evidence="3 4" key="1">
    <citation type="submission" date="2022-05" db="EMBL/GenBank/DDBJ databases">
        <title>Chromosome-level reference genomes for two strains of Caenorhabditis briggsae: an improved platform for comparative genomics.</title>
        <authorList>
            <person name="Stevens L."/>
            <person name="Andersen E.C."/>
        </authorList>
    </citation>
    <scope>NUCLEOTIDE SEQUENCE [LARGE SCALE GENOMIC DNA]</scope>
    <source>
        <strain evidence="3">QX1410_ONT</strain>
        <tissue evidence="3">Whole-organism</tissue>
    </source>
</reference>
<evidence type="ECO:0000313" key="4">
    <source>
        <dbReference type="Proteomes" id="UP000827892"/>
    </source>
</evidence>
<dbReference type="PANTHER" id="PTHR21566:SF7">
    <property type="entry name" value="DUF4455 DOMAIN-CONTAINING PROTEIN-RELATED"/>
    <property type="match status" value="1"/>
</dbReference>
<gene>
    <name evidence="3" type="ORF">L3Y34_019713</name>
</gene>
<organism evidence="3 4">
    <name type="scientific">Caenorhabditis briggsae</name>
    <dbReference type="NCBI Taxonomy" id="6238"/>
    <lineage>
        <taxon>Eukaryota</taxon>
        <taxon>Metazoa</taxon>
        <taxon>Ecdysozoa</taxon>
        <taxon>Nematoda</taxon>
        <taxon>Chromadorea</taxon>
        <taxon>Rhabditida</taxon>
        <taxon>Rhabditina</taxon>
        <taxon>Rhabditomorpha</taxon>
        <taxon>Rhabditoidea</taxon>
        <taxon>Rhabditidae</taxon>
        <taxon>Peloderinae</taxon>
        <taxon>Caenorhabditis</taxon>
    </lineage>
</organism>
<feature type="coiled-coil region" evidence="1">
    <location>
        <begin position="104"/>
        <end position="149"/>
    </location>
</feature>
<dbReference type="PANTHER" id="PTHR21566">
    <property type="entry name" value="CILIA- AND FLAGELLA-ASSOCIATED PROTEIN 251-LIKE-RELATED-RELATED"/>
    <property type="match status" value="1"/>
</dbReference>